<evidence type="ECO:0000313" key="15">
    <source>
        <dbReference type="EMBL" id="KZN64417.1"/>
    </source>
</evidence>
<dbReference type="GO" id="GO:0009055">
    <property type="term" value="F:electron transfer activity"/>
    <property type="evidence" value="ECO:0007669"/>
    <property type="project" value="InterPro"/>
</dbReference>
<protein>
    <recommendedName>
        <fullName evidence="14">Cytochrome b561 bacterial/Ni-hydrogenase domain-containing protein</fullName>
    </recommendedName>
</protein>
<dbReference type="GO" id="GO:0022904">
    <property type="term" value="P:respiratory electron transport chain"/>
    <property type="evidence" value="ECO:0007669"/>
    <property type="project" value="InterPro"/>
</dbReference>
<evidence type="ECO:0000256" key="7">
    <source>
        <dbReference type="ARBA" id="ARBA00022723"/>
    </source>
</evidence>
<dbReference type="AlphaFoldDB" id="A0A167LFD4"/>
<dbReference type="Pfam" id="PF01292">
    <property type="entry name" value="Ni_hydr_CYTB"/>
    <property type="match status" value="1"/>
</dbReference>
<keyword evidence="11 13" id="KW-0472">Membrane</keyword>
<dbReference type="InterPro" id="IPR011577">
    <property type="entry name" value="Cyt_b561_bac/Ni-Hgenase"/>
</dbReference>
<dbReference type="InterPro" id="IPR052168">
    <property type="entry name" value="Cytochrome_b561_oxidase"/>
</dbReference>
<dbReference type="GO" id="GO:0046872">
    <property type="term" value="F:metal ion binding"/>
    <property type="evidence" value="ECO:0007669"/>
    <property type="project" value="UniProtKB-KW"/>
</dbReference>
<evidence type="ECO:0000313" key="16">
    <source>
        <dbReference type="Proteomes" id="UP000076661"/>
    </source>
</evidence>
<evidence type="ECO:0000256" key="3">
    <source>
        <dbReference type="ARBA" id="ARBA00022448"/>
    </source>
</evidence>
<keyword evidence="4" id="KW-1003">Cell membrane</keyword>
<dbReference type="PANTHER" id="PTHR30529">
    <property type="entry name" value="CYTOCHROME B561"/>
    <property type="match status" value="1"/>
</dbReference>
<dbReference type="PATRIC" id="fig|1365257.3.peg.3261"/>
<dbReference type="Gene3D" id="1.20.950.20">
    <property type="entry name" value="Transmembrane di-heme cytochromes, Chain C"/>
    <property type="match status" value="1"/>
</dbReference>
<evidence type="ECO:0000256" key="6">
    <source>
        <dbReference type="ARBA" id="ARBA00022692"/>
    </source>
</evidence>
<evidence type="ECO:0000256" key="8">
    <source>
        <dbReference type="ARBA" id="ARBA00022982"/>
    </source>
</evidence>
<feature type="transmembrane region" description="Helical" evidence="13">
    <location>
        <begin position="45"/>
        <end position="63"/>
    </location>
</feature>
<evidence type="ECO:0000256" key="13">
    <source>
        <dbReference type="SAM" id="Phobius"/>
    </source>
</evidence>
<dbReference type="GO" id="GO:0020037">
    <property type="term" value="F:heme binding"/>
    <property type="evidence" value="ECO:0007669"/>
    <property type="project" value="TreeGrafter"/>
</dbReference>
<dbReference type="Proteomes" id="UP000076661">
    <property type="component" value="Unassembled WGS sequence"/>
</dbReference>
<dbReference type="EMBL" id="AUXX01000027">
    <property type="protein sequence ID" value="KZN64417.1"/>
    <property type="molecule type" value="Genomic_DNA"/>
</dbReference>
<dbReference type="PANTHER" id="PTHR30529:SF7">
    <property type="entry name" value="CYTOCHROME B561 BACTERIAL_NI-HYDROGENASE DOMAIN-CONTAINING PROTEIN"/>
    <property type="match status" value="1"/>
</dbReference>
<sequence length="179" mass="19856">MTNTSFSLATRSLHWLVGITMLSLIIVGIYMANFEVWALYDIHKSMGVLALLLILPRVIYRLIQGFPEANSAHSQWEQKLSHIVHWILLIGTLMMPVSGMLYSGFGGYGVDIFGLSLVSENVVDDSIVPYNESIFVISKASHWVIGYCLSAAILLHVAGALKHHVIDKDDTLKRMTGKA</sequence>
<feature type="transmembrane region" description="Helical" evidence="13">
    <location>
        <begin position="83"/>
        <end position="105"/>
    </location>
</feature>
<keyword evidence="8" id="KW-0249">Electron transport</keyword>
<accession>A0A167LFD4</accession>
<gene>
    <name evidence="15" type="ORF">N478_22235</name>
</gene>
<comment type="similarity">
    <text evidence="12">Belongs to the cytochrome b561 family.</text>
</comment>
<dbReference type="RefSeq" id="WP_063381787.1">
    <property type="nucleotide sequence ID" value="NZ_AUXX01000027.1"/>
</dbReference>
<proteinExistence type="inferred from homology"/>
<evidence type="ECO:0000256" key="5">
    <source>
        <dbReference type="ARBA" id="ARBA00022617"/>
    </source>
</evidence>
<evidence type="ECO:0000256" key="4">
    <source>
        <dbReference type="ARBA" id="ARBA00022475"/>
    </source>
</evidence>
<dbReference type="SUPFAM" id="SSF81342">
    <property type="entry name" value="Transmembrane di-heme cytochromes"/>
    <property type="match status" value="1"/>
</dbReference>
<evidence type="ECO:0000256" key="10">
    <source>
        <dbReference type="ARBA" id="ARBA00023004"/>
    </source>
</evidence>
<keyword evidence="7" id="KW-0479">Metal-binding</keyword>
<evidence type="ECO:0000256" key="2">
    <source>
        <dbReference type="ARBA" id="ARBA00004651"/>
    </source>
</evidence>
<evidence type="ECO:0000256" key="9">
    <source>
        <dbReference type="ARBA" id="ARBA00022989"/>
    </source>
</evidence>
<keyword evidence="10" id="KW-0408">Iron</keyword>
<evidence type="ECO:0000256" key="12">
    <source>
        <dbReference type="ARBA" id="ARBA00037975"/>
    </source>
</evidence>
<feature type="transmembrane region" description="Helical" evidence="13">
    <location>
        <begin position="12"/>
        <end position="33"/>
    </location>
</feature>
<keyword evidence="6 13" id="KW-0812">Transmembrane</keyword>
<comment type="caution">
    <text evidence="15">The sequence shown here is derived from an EMBL/GenBank/DDBJ whole genome shotgun (WGS) entry which is preliminary data.</text>
</comment>
<keyword evidence="5" id="KW-0349">Heme</keyword>
<reference evidence="15 16" key="1">
    <citation type="submission" date="2013-07" db="EMBL/GenBank/DDBJ databases">
        <title>Comparative Genomic and Metabolomic Analysis of Twelve Strains of Pseudoalteromonas luteoviolacea.</title>
        <authorList>
            <person name="Vynne N.G."/>
            <person name="Mansson M."/>
            <person name="Gram L."/>
        </authorList>
    </citation>
    <scope>NUCLEOTIDE SEQUENCE [LARGE SCALE GENOMIC DNA]</scope>
    <source>
        <strain evidence="15 16">S4060-1</strain>
    </source>
</reference>
<evidence type="ECO:0000256" key="1">
    <source>
        <dbReference type="ARBA" id="ARBA00001970"/>
    </source>
</evidence>
<feature type="transmembrane region" description="Helical" evidence="13">
    <location>
        <begin position="140"/>
        <end position="161"/>
    </location>
</feature>
<keyword evidence="9 13" id="KW-1133">Transmembrane helix</keyword>
<comment type="cofactor">
    <cofactor evidence="1">
        <name>heme b</name>
        <dbReference type="ChEBI" id="CHEBI:60344"/>
    </cofactor>
</comment>
<feature type="domain" description="Cytochrome b561 bacterial/Ni-hydrogenase" evidence="14">
    <location>
        <begin position="6"/>
        <end position="177"/>
    </location>
</feature>
<comment type="subcellular location">
    <subcellularLocation>
        <location evidence="2">Cell membrane</location>
        <topology evidence="2">Multi-pass membrane protein</topology>
    </subcellularLocation>
</comment>
<dbReference type="InterPro" id="IPR016174">
    <property type="entry name" value="Di-haem_cyt_TM"/>
</dbReference>
<evidence type="ECO:0000256" key="11">
    <source>
        <dbReference type="ARBA" id="ARBA00023136"/>
    </source>
</evidence>
<keyword evidence="3" id="KW-0813">Transport</keyword>
<organism evidence="15 16">
    <name type="scientific">Pseudoalteromonas luteoviolacea S4060-1</name>
    <dbReference type="NCBI Taxonomy" id="1365257"/>
    <lineage>
        <taxon>Bacteria</taxon>
        <taxon>Pseudomonadati</taxon>
        <taxon>Pseudomonadota</taxon>
        <taxon>Gammaproteobacteria</taxon>
        <taxon>Alteromonadales</taxon>
        <taxon>Pseudoalteromonadaceae</taxon>
        <taxon>Pseudoalteromonas</taxon>
    </lineage>
</organism>
<dbReference type="GO" id="GO:0005886">
    <property type="term" value="C:plasma membrane"/>
    <property type="evidence" value="ECO:0007669"/>
    <property type="project" value="UniProtKB-SubCell"/>
</dbReference>
<name>A0A167LFD4_9GAMM</name>
<evidence type="ECO:0000259" key="14">
    <source>
        <dbReference type="Pfam" id="PF01292"/>
    </source>
</evidence>